<evidence type="ECO:0000256" key="4">
    <source>
        <dbReference type="SAM" id="Phobius"/>
    </source>
</evidence>
<feature type="transmembrane region" description="Helical" evidence="4">
    <location>
        <begin position="37"/>
        <end position="60"/>
    </location>
</feature>
<evidence type="ECO:0000256" key="1">
    <source>
        <dbReference type="ARBA" id="ARBA00004429"/>
    </source>
</evidence>
<accession>A0A2S5JM70</accession>
<keyword evidence="4" id="KW-0472">Membrane</keyword>
<evidence type="ECO:0000256" key="2">
    <source>
        <dbReference type="ARBA" id="ARBA00007783"/>
    </source>
</evidence>
<dbReference type="PANTHER" id="PTHR30413:SF8">
    <property type="entry name" value="TRANSPORT PERMEASE PROTEIN"/>
    <property type="match status" value="1"/>
</dbReference>
<dbReference type="Proteomes" id="UP000239736">
    <property type="component" value="Unassembled WGS sequence"/>
</dbReference>
<dbReference type="EMBL" id="PRDS01000001">
    <property type="protein sequence ID" value="PPB82522.1"/>
    <property type="molecule type" value="Genomic_DNA"/>
</dbReference>
<dbReference type="GO" id="GO:0015920">
    <property type="term" value="P:lipopolysaccharide transport"/>
    <property type="evidence" value="ECO:0007669"/>
    <property type="project" value="TreeGrafter"/>
</dbReference>
<dbReference type="OrthoDB" id="7835223at2"/>
<keyword evidence="3" id="KW-0813">Transport</keyword>
<organism evidence="5 6">
    <name type="scientific">Albidovulum inexpectatum</name>
    <dbReference type="NCBI Taxonomy" id="196587"/>
    <lineage>
        <taxon>Bacteria</taxon>
        <taxon>Pseudomonadati</taxon>
        <taxon>Pseudomonadota</taxon>
        <taxon>Alphaproteobacteria</taxon>
        <taxon>Rhodobacterales</taxon>
        <taxon>Paracoccaceae</taxon>
        <taxon>Albidovulum</taxon>
    </lineage>
</organism>
<feature type="transmembrane region" description="Helical" evidence="4">
    <location>
        <begin position="72"/>
        <end position="91"/>
    </location>
</feature>
<keyword evidence="6" id="KW-1185">Reference proteome</keyword>
<proteinExistence type="inferred from homology"/>
<reference evidence="5 6" key="1">
    <citation type="submission" date="2018-01" db="EMBL/GenBank/DDBJ databases">
        <title>Genomic Encyclopedia of Archaeal and Bacterial Type Strains, Phase II (KMG-II): from individual species to whole genera.</title>
        <authorList>
            <person name="Goeker M."/>
        </authorList>
    </citation>
    <scope>NUCLEOTIDE SEQUENCE [LARGE SCALE GENOMIC DNA]</scope>
    <source>
        <strain evidence="5 6">DSM 12048</strain>
    </source>
</reference>
<evidence type="ECO:0000256" key="3">
    <source>
        <dbReference type="ARBA" id="ARBA00022448"/>
    </source>
</evidence>
<feature type="transmembrane region" description="Helical" evidence="4">
    <location>
        <begin position="242"/>
        <end position="261"/>
    </location>
</feature>
<dbReference type="PANTHER" id="PTHR30413">
    <property type="entry name" value="INNER MEMBRANE TRANSPORT PERMEASE"/>
    <property type="match status" value="1"/>
</dbReference>
<evidence type="ECO:0000313" key="5">
    <source>
        <dbReference type="EMBL" id="PPB82522.1"/>
    </source>
</evidence>
<sequence>MFSTETPRSRGAAAWQIAELIYHNTVRTIRKGHRHALMALAMTVLQTLIMLAAFYLMFSLFGMRSMALRGDFIVYLLSGIFVFMINIKTVGAVAGAEGPTSAMMLHAPMNTAIAIFSAALASLYTQILSVILILLAYDLAFGRVDIDDPIGTLGVMILAWANGVAVGMVLLALKPWFPNLTSILSTVYKRMNMFFSGKMFVANQLGFTMFYMFAWNPLFHIIDQARGYAFLNYTPMKTSLSYPIWVSFTLFTIGLLGEWYTRQHASVSWGKAR</sequence>
<protein>
    <submittedName>
        <fullName evidence="5">ABC-type polysaccharide/polyol phosphate export permease</fullName>
    </submittedName>
</protein>
<comment type="similarity">
    <text evidence="2">Belongs to the ABC-2 integral membrane protein family.</text>
</comment>
<comment type="subcellular location">
    <subcellularLocation>
        <location evidence="1">Cell inner membrane</location>
        <topology evidence="1">Multi-pass membrane protein</topology>
    </subcellularLocation>
</comment>
<gene>
    <name evidence="5" type="ORF">LV82_00458</name>
</gene>
<keyword evidence="4" id="KW-1133">Transmembrane helix</keyword>
<dbReference type="AlphaFoldDB" id="A0A2S5JM70"/>
<feature type="transmembrane region" description="Helical" evidence="4">
    <location>
        <begin position="149"/>
        <end position="173"/>
    </location>
</feature>
<keyword evidence="4" id="KW-0812">Transmembrane</keyword>
<dbReference type="GO" id="GO:0005886">
    <property type="term" value="C:plasma membrane"/>
    <property type="evidence" value="ECO:0007669"/>
    <property type="project" value="UniProtKB-SubCell"/>
</dbReference>
<name>A0A2S5JM70_9RHOB</name>
<evidence type="ECO:0000313" key="6">
    <source>
        <dbReference type="Proteomes" id="UP000239736"/>
    </source>
</evidence>
<feature type="transmembrane region" description="Helical" evidence="4">
    <location>
        <begin position="200"/>
        <end position="222"/>
    </location>
</feature>
<feature type="transmembrane region" description="Helical" evidence="4">
    <location>
        <begin position="112"/>
        <end position="137"/>
    </location>
</feature>
<comment type="caution">
    <text evidence="5">The sequence shown here is derived from an EMBL/GenBank/DDBJ whole genome shotgun (WGS) entry which is preliminary data.</text>
</comment>